<protein>
    <submittedName>
        <fullName evidence="1">Uncharacterized protein</fullName>
    </submittedName>
</protein>
<comment type="caution">
    <text evidence="1">The sequence shown here is derived from an EMBL/GenBank/DDBJ whole genome shotgun (WGS) entry which is preliminary data.</text>
</comment>
<name>A0ABT4EIF7_9BACI</name>
<accession>A0ABT4EIF7</accession>
<sequence>MKSTDLFLTSEIEELSLRMPRPVAIYLCGSEATEKGFLSVRQQQQ</sequence>
<gene>
    <name evidence="1" type="ORF">M5W82_00640</name>
</gene>
<keyword evidence="2" id="KW-1185">Reference proteome</keyword>
<reference evidence="1 2" key="1">
    <citation type="submission" date="2022-05" db="EMBL/GenBank/DDBJ databases">
        <title>Genome Sequencing of Bee-Associated Microbes.</title>
        <authorList>
            <person name="Dunlap C."/>
        </authorList>
    </citation>
    <scope>NUCLEOTIDE SEQUENCE [LARGE SCALE GENOMIC DNA]</scope>
    <source>
        <strain evidence="1 2">NRRL BD-083</strain>
    </source>
</reference>
<proteinExistence type="predicted"/>
<dbReference type="Proteomes" id="UP001527052">
    <property type="component" value="Unassembled WGS sequence"/>
</dbReference>
<dbReference type="EMBL" id="JAMDLZ010000002">
    <property type="protein sequence ID" value="MCY9545442.1"/>
    <property type="molecule type" value="Genomic_DNA"/>
</dbReference>
<organism evidence="1 2">
    <name type="scientific">Lysinibacillus xylanilyticus</name>
    <dbReference type="NCBI Taxonomy" id="582475"/>
    <lineage>
        <taxon>Bacteria</taxon>
        <taxon>Bacillati</taxon>
        <taxon>Bacillota</taxon>
        <taxon>Bacilli</taxon>
        <taxon>Bacillales</taxon>
        <taxon>Bacillaceae</taxon>
        <taxon>Lysinibacillus</taxon>
    </lineage>
</organism>
<evidence type="ECO:0000313" key="2">
    <source>
        <dbReference type="Proteomes" id="UP001527052"/>
    </source>
</evidence>
<evidence type="ECO:0000313" key="1">
    <source>
        <dbReference type="EMBL" id="MCY9545442.1"/>
    </source>
</evidence>
<dbReference type="RefSeq" id="WP_268635682.1">
    <property type="nucleotide sequence ID" value="NZ_JAMDLZ010000002.1"/>
</dbReference>